<proteinExistence type="inferred from homology"/>
<dbReference type="GO" id="GO:0005829">
    <property type="term" value="C:cytosol"/>
    <property type="evidence" value="ECO:0007669"/>
    <property type="project" value="TreeGrafter"/>
</dbReference>
<dbReference type="InterPro" id="IPR002821">
    <property type="entry name" value="Hydantoinase_A"/>
</dbReference>
<name>A0AAE8MZY7_9PEZI</name>
<dbReference type="GO" id="GO:0017168">
    <property type="term" value="F:5-oxoprolinase (ATP-hydrolyzing) activity"/>
    <property type="evidence" value="ECO:0007669"/>
    <property type="project" value="TreeGrafter"/>
</dbReference>
<feature type="domain" description="Hydantoinase A/oxoprolinase" evidence="2">
    <location>
        <begin position="238"/>
        <end position="534"/>
    </location>
</feature>
<dbReference type="InterPro" id="IPR045079">
    <property type="entry name" value="Oxoprolinase-like"/>
</dbReference>
<dbReference type="InterPro" id="IPR003692">
    <property type="entry name" value="Hydantoinase_B"/>
</dbReference>
<comment type="caution">
    <text evidence="5">The sequence shown here is derived from an EMBL/GenBank/DDBJ whole genome shotgun (WGS) entry which is preliminary data.</text>
</comment>
<dbReference type="EMBL" id="ONZQ02000007">
    <property type="protein sequence ID" value="SPO02914.1"/>
    <property type="molecule type" value="Genomic_DNA"/>
</dbReference>
<gene>
    <name evidence="5" type="ORF">DNG_05592</name>
</gene>
<protein>
    <submittedName>
        <fullName evidence="5">Probable 5-oxo-L-prolinase</fullName>
    </submittedName>
</protein>
<reference evidence="5" key="1">
    <citation type="submission" date="2018-03" db="EMBL/GenBank/DDBJ databases">
        <authorList>
            <person name="Guldener U."/>
        </authorList>
    </citation>
    <scope>NUCLEOTIDE SEQUENCE</scope>
</reference>
<evidence type="ECO:0000259" key="4">
    <source>
        <dbReference type="Pfam" id="PF05378"/>
    </source>
</evidence>
<dbReference type="Pfam" id="PF01968">
    <property type="entry name" value="Hydantoinase_A"/>
    <property type="match status" value="1"/>
</dbReference>
<dbReference type="InterPro" id="IPR008040">
    <property type="entry name" value="Hydant_A_N"/>
</dbReference>
<accession>A0AAE8MZY7</accession>
<feature type="domain" description="Hydantoinase/oxoprolinase N-terminal" evidence="4">
    <location>
        <begin position="7"/>
        <end position="220"/>
    </location>
</feature>
<dbReference type="Pfam" id="PF02538">
    <property type="entry name" value="Hydantoinase_B"/>
    <property type="match status" value="1"/>
</dbReference>
<evidence type="ECO:0000256" key="1">
    <source>
        <dbReference type="ARBA" id="ARBA00010403"/>
    </source>
</evidence>
<organism evidence="5 6">
    <name type="scientific">Cephalotrichum gorgonifer</name>
    <dbReference type="NCBI Taxonomy" id="2041049"/>
    <lineage>
        <taxon>Eukaryota</taxon>
        <taxon>Fungi</taxon>
        <taxon>Dikarya</taxon>
        <taxon>Ascomycota</taxon>
        <taxon>Pezizomycotina</taxon>
        <taxon>Sordariomycetes</taxon>
        <taxon>Hypocreomycetidae</taxon>
        <taxon>Microascales</taxon>
        <taxon>Microascaceae</taxon>
        <taxon>Cephalotrichum</taxon>
    </lineage>
</organism>
<dbReference type="PANTHER" id="PTHR11365">
    <property type="entry name" value="5-OXOPROLINASE RELATED"/>
    <property type="match status" value="1"/>
</dbReference>
<comment type="similarity">
    <text evidence="1">Belongs to the oxoprolinase family.</text>
</comment>
<evidence type="ECO:0000313" key="5">
    <source>
        <dbReference type="EMBL" id="SPO02914.1"/>
    </source>
</evidence>
<dbReference type="Proteomes" id="UP001187682">
    <property type="component" value="Unassembled WGS sequence"/>
</dbReference>
<evidence type="ECO:0000259" key="2">
    <source>
        <dbReference type="Pfam" id="PF01968"/>
    </source>
</evidence>
<dbReference type="GO" id="GO:0006749">
    <property type="term" value="P:glutathione metabolic process"/>
    <property type="evidence" value="ECO:0007669"/>
    <property type="project" value="TreeGrafter"/>
</dbReference>
<sequence length="1290" mass="138178">MAHSGIRIAIDRGGTFTDVHASVPGREDIILKVLSVDPANYDDAPTEGVRRVLEEVTGQPHPRGQPLDVSRIDCLRMGTTVGTNALLERKGARSALLITKGFKDLLKIGNQARPKIFDLTVARPELLYKSVLEVDERVTLEGYAENRQPETIDPSSDPNLHESLTGEVVRVLKVPDMDEVRAGLRSLWDDGYRSLSVVFIHSYLYPNHERLVGDAAREMGFQVVESSALQPMIKAVLRGTSATADAYLSPVIKSYLDSISANFHGGLDGCRFEFMQSDGGLVDVRNFGGLKSILSGPAGGVVGYAQTTWDDEERKPVIGFDMGGTSTDCSRFAGTYEHSFETTTAGISIQSPQLDINTVAAGGGSMLFWRDGLFVVGPESAGAHPGPACYRKGGPLAVTDANLFLGRIRPEHFPKIFGPNEDQPLGTEIVLQKFEELTARINEDNRAQGLAELTPEEVALGFLRVADEVMARPIRALTESRGFSASSHILACFGGAGGQHACSLAAALGISRVVLHKFSSILSAYGLSLADAVSEAQRPAALVYGTETEADIKQTLLELAQETTQRLVDQGIDAERITHETYLNMRYDGSTTSLMILDDGLSENGADFKTRFEEKHTREFGFSFPGKDIIVDDIRVRCIGSTGATAGKSPYKQAIEIPPVTNIPKAKETAPVCFHSTGPVETPLYLLGDLPRGAVVPGPALILDKTLTILVHPRSTATVLDTCVTIDLETTPEPVKGAKDEQLAVNPIQLSIFGHRFMSIAEQMGRTLQKTAVSTNIKERLDFSCALFSPDGGLVANAPHVPVHLGSMQFAVRYQHQYWQSRPVEEQLQDGDVLISNHPSCGGTHLPDITVITPVFDKGQVVFYVASRGHHADIGGTLPGSMPPNSKRLWEEGAAIRAEKLVSRGVLAEDLMRRLLLEEPAKHPGCSGTRCLADNMSDLQAQVAANNRGINLIRALIEESGLETVQMYMYAIQDTAERTVRELLKGMHAKHGGAPLHAVDYMDDGTPIELTITIDGTTGSAVFDFEGTGPEIYGNTNAPVAITHSAIIYCLRSLVASDMPLNQGCLAPIDIRVPSGSLLSPSGAASVVGGNVQTSQRITDVVLKALGACADSQGCMNNLTFGTGGTGDEGKHVEGFGYYETIGGGAGAGPSWDGESGVHTHMTNTRITDPEVLEKRYPCILHEFGIRRGSGGAGARPGGDGIIREIEFTTPVQVSILSERRSRAPQGASGGRDGAMGVNLWVRRDEETGERTEVSLGGKATAAFGAGDRIVIKTPGGGGWGAPPEPQTVS</sequence>
<dbReference type="Pfam" id="PF05378">
    <property type="entry name" value="Hydant_A_N"/>
    <property type="match status" value="1"/>
</dbReference>
<evidence type="ECO:0000313" key="6">
    <source>
        <dbReference type="Proteomes" id="UP001187682"/>
    </source>
</evidence>
<dbReference type="PANTHER" id="PTHR11365:SF2">
    <property type="entry name" value="5-OXOPROLINASE"/>
    <property type="match status" value="1"/>
</dbReference>
<evidence type="ECO:0000259" key="3">
    <source>
        <dbReference type="Pfam" id="PF02538"/>
    </source>
</evidence>
<feature type="domain" description="Hydantoinase B/oxoprolinase" evidence="3">
    <location>
        <begin position="746"/>
        <end position="1283"/>
    </location>
</feature>
<keyword evidence="6" id="KW-1185">Reference proteome</keyword>